<feature type="compositionally biased region" description="Polar residues" evidence="8">
    <location>
        <begin position="1298"/>
        <end position="1315"/>
    </location>
</feature>
<dbReference type="InterPro" id="IPR011011">
    <property type="entry name" value="Znf_FYVE_PHD"/>
</dbReference>
<evidence type="ECO:0000256" key="8">
    <source>
        <dbReference type="SAM" id="MobiDB-lite"/>
    </source>
</evidence>
<dbReference type="GO" id="GO:0005634">
    <property type="term" value="C:nucleus"/>
    <property type="evidence" value="ECO:0007669"/>
    <property type="project" value="UniProtKB-SubCell"/>
</dbReference>
<feature type="region of interest" description="Disordered" evidence="8">
    <location>
        <begin position="545"/>
        <end position="570"/>
    </location>
</feature>
<evidence type="ECO:0000256" key="1">
    <source>
        <dbReference type="ARBA" id="ARBA00004123"/>
    </source>
</evidence>
<dbReference type="CDD" id="cd20386">
    <property type="entry name" value="Tudor_PHF20-like"/>
    <property type="match status" value="1"/>
</dbReference>
<feature type="compositionally biased region" description="Low complexity" evidence="8">
    <location>
        <begin position="584"/>
        <end position="597"/>
    </location>
</feature>
<feature type="region of interest" description="Disordered" evidence="8">
    <location>
        <begin position="316"/>
        <end position="340"/>
    </location>
</feature>
<feature type="region of interest" description="Disordered" evidence="8">
    <location>
        <begin position="941"/>
        <end position="963"/>
    </location>
</feature>
<proteinExistence type="predicted"/>
<keyword evidence="4 7" id="KW-0863">Zinc-finger</keyword>
<dbReference type="PROSITE" id="PS01359">
    <property type="entry name" value="ZF_PHD_1"/>
    <property type="match status" value="1"/>
</dbReference>
<keyword evidence="11" id="KW-1185">Reference proteome</keyword>
<dbReference type="Gene3D" id="3.30.160.60">
    <property type="entry name" value="Classic Zinc Finger"/>
    <property type="match status" value="1"/>
</dbReference>
<keyword evidence="3" id="KW-0677">Repeat</keyword>
<feature type="compositionally biased region" description="Basic and acidic residues" evidence="8">
    <location>
        <begin position="324"/>
        <end position="340"/>
    </location>
</feature>
<dbReference type="InterPro" id="IPR013087">
    <property type="entry name" value="Znf_C2H2_type"/>
</dbReference>
<feature type="region of interest" description="Disordered" evidence="8">
    <location>
        <begin position="1293"/>
        <end position="1315"/>
    </location>
</feature>
<dbReference type="SUPFAM" id="SSF57903">
    <property type="entry name" value="FYVE/PHD zinc finger"/>
    <property type="match status" value="1"/>
</dbReference>
<dbReference type="CDD" id="cd20104">
    <property type="entry name" value="MBT_PHF20L1-like"/>
    <property type="match status" value="1"/>
</dbReference>
<dbReference type="PANTHER" id="PTHR15856:SF51">
    <property type="entry name" value="MBD-R2"/>
    <property type="match status" value="1"/>
</dbReference>
<feature type="region of interest" description="Disordered" evidence="8">
    <location>
        <begin position="1376"/>
        <end position="1411"/>
    </location>
</feature>
<evidence type="ECO:0000256" key="2">
    <source>
        <dbReference type="ARBA" id="ARBA00022723"/>
    </source>
</evidence>
<feature type="compositionally biased region" description="Basic and acidic residues" evidence="8">
    <location>
        <begin position="791"/>
        <end position="801"/>
    </location>
</feature>
<comment type="subcellular location">
    <subcellularLocation>
        <location evidence="1">Nucleus</location>
    </subcellularLocation>
</comment>
<evidence type="ECO:0000259" key="9">
    <source>
        <dbReference type="PROSITE" id="PS50157"/>
    </source>
</evidence>
<dbReference type="Proteomes" id="UP001249851">
    <property type="component" value="Unassembled WGS sequence"/>
</dbReference>
<gene>
    <name evidence="10" type="ORF">P5673_027655</name>
</gene>
<dbReference type="GO" id="GO:0006357">
    <property type="term" value="P:regulation of transcription by RNA polymerase II"/>
    <property type="evidence" value="ECO:0007669"/>
    <property type="project" value="TreeGrafter"/>
</dbReference>
<feature type="compositionally biased region" description="Polar residues" evidence="8">
    <location>
        <begin position="1391"/>
        <end position="1411"/>
    </location>
</feature>
<dbReference type="SMART" id="SM00249">
    <property type="entry name" value="PHD"/>
    <property type="match status" value="1"/>
</dbReference>
<feature type="compositionally biased region" description="Polar residues" evidence="8">
    <location>
        <begin position="946"/>
        <end position="955"/>
    </location>
</feature>
<dbReference type="GO" id="GO:0008270">
    <property type="term" value="F:zinc ion binding"/>
    <property type="evidence" value="ECO:0007669"/>
    <property type="project" value="UniProtKB-KW"/>
</dbReference>
<feature type="region of interest" description="Disordered" evidence="8">
    <location>
        <begin position="582"/>
        <end position="640"/>
    </location>
</feature>
<sequence length="1544" mass="170195">MPINNKVRMSTKQTSPSSGKNKILYQVGARLEAMDFTLNWYAAKICRVDVKERKVLIHFEGWNHRYDEWISFDSERLRPHARQPLHQDFKDEKDWKVGDRVLAKWQDGKFYPGKIVKPPHDGVYEVLFYDGIKKSVHRVNIKADTKTNLNLIERCRRGKKGGNSWQMPELKELARGVQRIKEETDQSRDLPQVDEVLQGPGNKLNVKNKEGEVETKEFLKSAESTSDKVRNKNTGESLKKTNEAESRLTSVTKHTVAPVCGQDKDNSVNLSTETEKDNEVNVEIKNGKESNESKENVVSALPVKEEFKESLNVQGGWETNNASEEIKHSSKSVSQKDNKIQVKTRTIEMEMEPQNMIPSVEGNESSYDASICDSNISADLQQAQSELVNVAPKLETENNMDSKHSDYPVHKLKIPRGPKIKRTLSKAERLSRARKAKNALAMKMSSKGGPMKTNLPTRLGDISDGSLTPKGSINSSVKAEKTVQRRKSSKGSRASSISPRGYGYSMAFMDMDKPTVSVVKQGLDTEESTPDNSLTDNYSSQSLVCAPTSTASSAGTPSENQPAPKKQTYQAKKFRLDQITGKLSAQRQSEAQAAANSPSAFQLARHSSPHPPPPNPSPSSPPNQPPPYPRESYPPGPPPLIYSPMARSCCPTPPHQHMYGAHPGHGMHLPAGRMPPHLEFPPPTSGFMLYTHRMNNYPPQPPPLPARPCMGQCSCSAGVQQPVYHPLPSGASHPPRGNHESALAQLMQCEQRILHSAPGIPRYREAGPPPRPWLTHRHGPSPNQPFIPLNHRSDDRWHAPEEQTLQSSPVSQAPPAASSSSPTLDNVKNSNRRSRKNERPLPTKALPASTVLCSESSSGPSSKDLENAPVMEKTTVQPDQHETSDISGSKPDTPILNISQQSKISTCSHLPTVSSSVVSTAESGAIADLSPVRAVPGAAGQDNHMLLSSSPSAGNLKNRKGKEPAPKELVIEIDHNKYKCKVLGCDKSFRKESGLEYHIKYYHEQQARAKRKKSLSVKSDSTPETSPEFGSRGVNKRRIHRSSAPAQLSGSANPTSEPAETELSEVYRSVSMDSEPSVNQDTDLEIEGGGVEVETIDPGMIENVEVEEEEDINGDVIRCMCNEIEEGGFMIQCEQCLTWQHSECVGLSEVTVPPNYLCYVCTNPRGLRRSAKFKNDFDWFRRGTLACLPYISVKEPEYTAELNLATHSLMGDLHDVNNCLRGLKLKFELLRNPSHPDLKYWCKPKETSARASTEEPEEPSGNPQPPGDVVMTEEGKGLHVIVNGHQENGLVKVKQERPTTPTTSESITGDSNNNIDGKEISLLANTSSDSVSTATNAASETRTQLRSELNELGALKKEEEPLSPIPALVPVGGQAPYVISTHPNDQKKSELTSNKKSPNFQPVVKTSTQDSQETVQLGKLNTSGVCLSDNKPAGTFDTNIKQENDSIVIIQKGANTGINMTETREELSQQGLSDDEEIGAMSNLLGDIGQMHDDLEVRMDEVERQLEVLEDAYGGTPSQLAKKTDFRKLVKDLSRVTRILQQVN</sequence>
<dbReference type="EMBL" id="JARQWQ010000097">
    <property type="protein sequence ID" value="KAK2551470.1"/>
    <property type="molecule type" value="Genomic_DNA"/>
</dbReference>
<dbReference type="SUPFAM" id="SSF54160">
    <property type="entry name" value="Chromo domain-like"/>
    <property type="match status" value="1"/>
</dbReference>
<dbReference type="InterPro" id="IPR016197">
    <property type="entry name" value="Chromo-like_dom_sf"/>
</dbReference>
<organism evidence="10 11">
    <name type="scientific">Acropora cervicornis</name>
    <name type="common">Staghorn coral</name>
    <dbReference type="NCBI Taxonomy" id="6130"/>
    <lineage>
        <taxon>Eukaryota</taxon>
        <taxon>Metazoa</taxon>
        <taxon>Cnidaria</taxon>
        <taxon>Anthozoa</taxon>
        <taxon>Hexacorallia</taxon>
        <taxon>Scleractinia</taxon>
        <taxon>Astrocoeniina</taxon>
        <taxon>Acroporidae</taxon>
        <taxon>Acropora</taxon>
    </lineage>
</organism>
<dbReference type="InterPro" id="IPR001965">
    <property type="entry name" value="Znf_PHD"/>
</dbReference>
<feature type="compositionally biased region" description="Low complexity" evidence="8">
    <location>
        <begin position="806"/>
        <end position="822"/>
    </location>
</feature>
<comment type="caution">
    <text evidence="10">The sequence shown here is derived from an EMBL/GenBank/DDBJ whole genome shotgun (WGS) entry which is preliminary data.</text>
</comment>
<dbReference type="InterPro" id="IPR019786">
    <property type="entry name" value="Zinc_finger_PHD-type_CS"/>
</dbReference>
<dbReference type="PANTHER" id="PTHR15856">
    <property type="entry name" value="PHD FINGER PROTEIN 20-RELATED"/>
    <property type="match status" value="1"/>
</dbReference>
<feature type="region of interest" description="Disordered" evidence="8">
    <location>
        <begin position="1008"/>
        <end position="1062"/>
    </location>
</feature>
<dbReference type="Gene3D" id="2.30.30.140">
    <property type="match status" value="2"/>
</dbReference>
<reference evidence="10" key="2">
    <citation type="journal article" date="2023" name="Science">
        <title>Genomic signatures of disease resistance in endangered staghorn corals.</title>
        <authorList>
            <person name="Vollmer S.V."/>
            <person name="Selwyn J.D."/>
            <person name="Despard B.A."/>
            <person name="Roesel C.L."/>
        </authorList>
    </citation>
    <scope>NUCLEOTIDE SEQUENCE</scope>
    <source>
        <strain evidence="10">K2</strain>
    </source>
</reference>
<feature type="region of interest" description="Disordered" evidence="8">
    <location>
        <begin position="460"/>
        <end position="502"/>
    </location>
</feature>
<keyword evidence="6" id="KW-0539">Nucleus</keyword>
<keyword evidence="5" id="KW-0862">Zinc</keyword>
<reference evidence="10" key="1">
    <citation type="journal article" date="2023" name="G3 (Bethesda)">
        <title>Whole genome assembly and annotation of the endangered Caribbean coral Acropora cervicornis.</title>
        <authorList>
            <person name="Selwyn J.D."/>
            <person name="Vollmer S.V."/>
        </authorList>
    </citation>
    <scope>NUCLEOTIDE SEQUENCE</scope>
    <source>
        <strain evidence="10">K2</strain>
    </source>
</reference>
<dbReference type="InterPro" id="IPR002999">
    <property type="entry name" value="Tudor"/>
</dbReference>
<evidence type="ECO:0000256" key="7">
    <source>
        <dbReference type="PROSITE-ProRule" id="PRU00042"/>
    </source>
</evidence>
<feature type="compositionally biased region" description="Low complexity" evidence="8">
    <location>
        <begin position="491"/>
        <end position="500"/>
    </location>
</feature>
<dbReference type="Gene3D" id="3.30.40.10">
    <property type="entry name" value="Zinc/RING finger domain, C3HC4 (zinc finger)"/>
    <property type="match status" value="1"/>
</dbReference>
<keyword evidence="2" id="KW-0479">Metal-binding</keyword>
<feature type="domain" description="C2H2-type" evidence="9">
    <location>
        <begin position="978"/>
        <end position="1008"/>
    </location>
</feature>
<feature type="region of interest" description="Disordered" evidence="8">
    <location>
        <begin position="220"/>
        <end position="245"/>
    </location>
</feature>
<evidence type="ECO:0000256" key="5">
    <source>
        <dbReference type="ARBA" id="ARBA00022833"/>
    </source>
</evidence>
<accession>A0AAD9PZD4</accession>
<dbReference type="PROSITE" id="PS00028">
    <property type="entry name" value="ZINC_FINGER_C2H2_1"/>
    <property type="match status" value="1"/>
</dbReference>
<dbReference type="PROSITE" id="PS50157">
    <property type="entry name" value="ZINC_FINGER_C2H2_2"/>
    <property type="match status" value="1"/>
</dbReference>
<name>A0AAD9PZD4_ACRCE</name>
<feature type="region of interest" description="Disordered" evidence="8">
    <location>
        <begin position="1246"/>
        <end position="1271"/>
    </location>
</feature>
<evidence type="ECO:0000256" key="6">
    <source>
        <dbReference type="ARBA" id="ARBA00023242"/>
    </source>
</evidence>
<feature type="compositionally biased region" description="Polar residues" evidence="8">
    <location>
        <begin position="1044"/>
        <end position="1058"/>
    </location>
</feature>
<dbReference type="GO" id="GO:0044545">
    <property type="term" value="C:NSL complex"/>
    <property type="evidence" value="ECO:0007669"/>
    <property type="project" value="TreeGrafter"/>
</dbReference>
<dbReference type="SMART" id="SM00355">
    <property type="entry name" value="ZnF_C2H2"/>
    <property type="match status" value="1"/>
</dbReference>
<feature type="compositionally biased region" description="Polar residues" evidence="8">
    <location>
        <begin position="851"/>
        <end position="861"/>
    </location>
</feature>
<evidence type="ECO:0000313" key="10">
    <source>
        <dbReference type="EMBL" id="KAK2551470.1"/>
    </source>
</evidence>
<evidence type="ECO:0000256" key="4">
    <source>
        <dbReference type="ARBA" id="ARBA00022771"/>
    </source>
</evidence>
<feature type="compositionally biased region" description="Basic and acidic residues" evidence="8">
    <location>
        <begin position="220"/>
        <end position="230"/>
    </location>
</feature>
<dbReference type="InterPro" id="IPR013083">
    <property type="entry name" value="Znf_RING/FYVE/PHD"/>
</dbReference>
<dbReference type="SMART" id="SM00333">
    <property type="entry name" value="TUDOR"/>
    <property type="match status" value="1"/>
</dbReference>
<feature type="compositionally biased region" description="Polar residues" evidence="8">
    <location>
        <begin position="465"/>
        <end position="477"/>
    </location>
</feature>
<dbReference type="InterPro" id="IPR043449">
    <property type="entry name" value="PHF20-like"/>
</dbReference>
<evidence type="ECO:0000256" key="3">
    <source>
        <dbReference type="ARBA" id="ARBA00022737"/>
    </source>
</evidence>
<feature type="compositionally biased region" description="Low complexity" evidence="8">
    <location>
        <begin position="546"/>
        <end position="558"/>
    </location>
</feature>
<feature type="compositionally biased region" description="Pro residues" evidence="8">
    <location>
        <begin position="609"/>
        <end position="640"/>
    </location>
</feature>
<feature type="compositionally biased region" description="Polar residues" evidence="8">
    <location>
        <begin position="1016"/>
        <end position="1025"/>
    </location>
</feature>
<dbReference type="Pfam" id="PF20826">
    <property type="entry name" value="PHD_5"/>
    <property type="match status" value="1"/>
</dbReference>
<feature type="region of interest" description="Disordered" evidence="8">
    <location>
        <begin position="757"/>
        <end position="896"/>
    </location>
</feature>
<evidence type="ECO:0000313" key="11">
    <source>
        <dbReference type="Proteomes" id="UP001249851"/>
    </source>
</evidence>
<dbReference type="SUPFAM" id="SSF63748">
    <property type="entry name" value="Tudor/PWWP/MBT"/>
    <property type="match status" value="1"/>
</dbReference>
<protein>
    <submittedName>
        <fullName evidence="10">PHD finger protein 20-like protein 1</fullName>
    </submittedName>
</protein>